<dbReference type="EMBL" id="JBHTAG010000003">
    <property type="protein sequence ID" value="MFC7098390.1"/>
    <property type="molecule type" value="Genomic_DNA"/>
</dbReference>
<dbReference type="PANTHER" id="PTHR34512:SF30">
    <property type="entry name" value="OUTER MEMBRANE PROTEIN ASSEMBLY FACTOR BAMB"/>
    <property type="match status" value="1"/>
</dbReference>
<dbReference type="Gene3D" id="2.40.128.630">
    <property type="match status" value="1"/>
</dbReference>
<dbReference type="GeneID" id="79270683"/>
<protein>
    <submittedName>
        <fullName evidence="3">PQQ-binding-like beta-propeller repeat protein</fullName>
    </submittedName>
</protein>
<dbReference type="AlphaFoldDB" id="A0ABD5WXW5"/>
<dbReference type="PROSITE" id="PS51318">
    <property type="entry name" value="TAT"/>
    <property type="match status" value="1"/>
</dbReference>
<organism evidence="3 4">
    <name type="scientific">Halobaculum marinum</name>
    <dbReference type="NCBI Taxonomy" id="3031996"/>
    <lineage>
        <taxon>Archaea</taxon>
        <taxon>Methanobacteriati</taxon>
        <taxon>Methanobacteriota</taxon>
        <taxon>Stenosarchaea group</taxon>
        <taxon>Halobacteria</taxon>
        <taxon>Halobacteriales</taxon>
        <taxon>Haloferacaceae</taxon>
        <taxon>Halobaculum</taxon>
    </lineage>
</organism>
<sequence>MVPDHPSRRTALALLAGTATVGCLGGRRPADQPDDDDAPAAATPGDPDGAPAGEGSWPMLGGDARHRGHAPSVSGREPGQPVRVDADGPMTTPTVVDGTAYLVRGVPTDDGPRATVEAYALDSGDRTASVPLAVDGDPVGFRFSAPNSNFRPVYYRGLLYVAVGQRVTVVDPAAGRQAWTTDAVDDLFFNEPPTVTDAGVFAGGPSGVAAYDHDGALRWRLPPTAADDDDPTTDRIGSPRVVAVSDGRAYLSWGSQLRAVDVADGSTVWRHDPDGPSASTVVATNDVLVRAGLHGVEVVTTQGERAWRGDWPGGAVVRPAVADGVAYVAGLTGHVVAYDLADGERRWSRTVDPGGFAQGTTATVSQSAVHLLRVDPAERTVRVLALDRADGDIAWERTRTATRARGVVPASGRYVFTAETTPEAQRQSSTAGAGQDTSATLWAFPVGEADD</sequence>
<feature type="region of interest" description="Disordered" evidence="1">
    <location>
        <begin position="22"/>
        <end position="95"/>
    </location>
</feature>
<feature type="region of interest" description="Disordered" evidence="1">
    <location>
        <begin position="420"/>
        <end position="451"/>
    </location>
</feature>
<evidence type="ECO:0000313" key="3">
    <source>
        <dbReference type="EMBL" id="MFC7098390.1"/>
    </source>
</evidence>
<dbReference type="PANTHER" id="PTHR34512">
    <property type="entry name" value="CELL SURFACE PROTEIN"/>
    <property type="match status" value="1"/>
</dbReference>
<accession>A0ABD5WXW5</accession>
<dbReference type="SUPFAM" id="SSF50998">
    <property type="entry name" value="Quinoprotein alcohol dehydrogenase-like"/>
    <property type="match status" value="1"/>
</dbReference>
<comment type="caution">
    <text evidence="3">The sequence shown here is derived from an EMBL/GenBank/DDBJ whole genome shotgun (WGS) entry which is preliminary data.</text>
</comment>
<evidence type="ECO:0000256" key="1">
    <source>
        <dbReference type="SAM" id="MobiDB-lite"/>
    </source>
</evidence>
<reference evidence="3 4" key="1">
    <citation type="journal article" date="2019" name="Int. J. Syst. Evol. Microbiol.">
        <title>The Global Catalogue of Microorganisms (GCM) 10K type strain sequencing project: providing services to taxonomists for standard genome sequencing and annotation.</title>
        <authorList>
            <consortium name="The Broad Institute Genomics Platform"/>
            <consortium name="The Broad Institute Genome Sequencing Center for Infectious Disease"/>
            <person name="Wu L."/>
            <person name="Ma J."/>
        </authorList>
    </citation>
    <scope>NUCLEOTIDE SEQUENCE [LARGE SCALE GENOMIC DNA]</scope>
    <source>
        <strain evidence="3 4">DT55</strain>
    </source>
</reference>
<evidence type="ECO:0000259" key="2">
    <source>
        <dbReference type="Pfam" id="PF13360"/>
    </source>
</evidence>
<dbReference type="InterPro" id="IPR018391">
    <property type="entry name" value="PQQ_b-propeller_rpt"/>
</dbReference>
<gene>
    <name evidence="3" type="ORF">ACFQKD_13860</name>
</gene>
<feature type="domain" description="Pyrrolo-quinoline quinone repeat" evidence="2">
    <location>
        <begin position="301"/>
        <end position="405"/>
    </location>
</feature>
<dbReference type="SMART" id="SM00564">
    <property type="entry name" value="PQQ"/>
    <property type="match status" value="5"/>
</dbReference>
<evidence type="ECO:0000313" key="4">
    <source>
        <dbReference type="Proteomes" id="UP001596388"/>
    </source>
</evidence>
<keyword evidence="4" id="KW-1185">Reference proteome</keyword>
<feature type="compositionally biased region" description="Low complexity" evidence="1">
    <location>
        <begin position="39"/>
        <end position="53"/>
    </location>
</feature>
<dbReference type="RefSeq" id="WP_276237106.1">
    <property type="nucleotide sequence ID" value="NZ_CP119989.1"/>
</dbReference>
<feature type="compositionally biased region" description="Polar residues" evidence="1">
    <location>
        <begin position="420"/>
        <end position="440"/>
    </location>
</feature>
<dbReference type="InterPro" id="IPR015943">
    <property type="entry name" value="WD40/YVTN_repeat-like_dom_sf"/>
</dbReference>
<dbReference type="Gene3D" id="2.130.10.10">
    <property type="entry name" value="YVTN repeat-like/Quinoprotein amine dehydrogenase"/>
    <property type="match status" value="1"/>
</dbReference>
<name>A0ABD5WXW5_9EURY</name>
<dbReference type="InterPro" id="IPR006311">
    <property type="entry name" value="TAT_signal"/>
</dbReference>
<dbReference type="InterPro" id="IPR011047">
    <property type="entry name" value="Quinoprotein_ADH-like_sf"/>
</dbReference>
<dbReference type="InterPro" id="IPR002372">
    <property type="entry name" value="PQQ_rpt_dom"/>
</dbReference>
<proteinExistence type="predicted"/>
<dbReference type="Pfam" id="PF13360">
    <property type="entry name" value="PQQ_2"/>
    <property type="match status" value="2"/>
</dbReference>
<dbReference type="Proteomes" id="UP001596388">
    <property type="component" value="Unassembled WGS sequence"/>
</dbReference>
<feature type="domain" description="Pyrrolo-quinoline quinone repeat" evidence="2">
    <location>
        <begin position="114"/>
        <end position="280"/>
    </location>
</feature>